<comment type="caution">
    <text evidence="2">The sequence shown here is derived from an EMBL/GenBank/DDBJ whole genome shotgun (WGS) entry which is preliminary data.</text>
</comment>
<dbReference type="Pfam" id="PF06985">
    <property type="entry name" value="HET"/>
    <property type="match status" value="1"/>
</dbReference>
<protein>
    <recommendedName>
        <fullName evidence="1">Heterokaryon incompatibility domain-containing protein</fullName>
    </recommendedName>
</protein>
<organism evidence="2 3">
    <name type="scientific">Cladophialophora chaetospira</name>
    <dbReference type="NCBI Taxonomy" id="386627"/>
    <lineage>
        <taxon>Eukaryota</taxon>
        <taxon>Fungi</taxon>
        <taxon>Dikarya</taxon>
        <taxon>Ascomycota</taxon>
        <taxon>Pezizomycotina</taxon>
        <taxon>Eurotiomycetes</taxon>
        <taxon>Chaetothyriomycetidae</taxon>
        <taxon>Chaetothyriales</taxon>
        <taxon>Herpotrichiellaceae</taxon>
        <taxon>Cladophialophora</taxon>
    </lineage>
</organism>
<name>A0AA39CGH5_9EURO</name>
<dbReference type="InterPro" id="IPR010730">
    <property type="entry name" value="HET"/>
</dbReference>
<proteinExistence type="predicted"/>
<dbReference type="InterPro" id="IPR052895">
    <property type="entry name" value="HetReg/Transcr_Mod"/>
</dbReference>
<evidence type="ECO:0000259" key="1">
    <source>
        <dbReference type="Pfam" id="PF06985"/>
    </source>
</evidence>
<gene>
    <name evidence="2" type="ORF">H2200_008510</name>
</gene>
<reference evidence="2" key="1">
    <citation type="submission" date="2022-10" db="EMBL/GenBank/DDBJ databases">
        <title>Culturing micro-colonial fungi from biological soil crusts in the Mojave desert and describing Neophaeococcomyces mojavensis, and introducing the new genera and species Taxawa tesnikishii.</title>
        <authorList>
            <person name="Kurbessoian T."/>
            <person name="Stajich J.E."/>
        </authorList>
    </citation>
    <scope>NUCLEOTIDE SEQUENCE</scope>
    <source>
        <strain evidence="2">TK_41</strain>
    </source>
</reference>
<evidence type="ECO:0000313" key="2">
    <source>
        <dbReference type="EMBL" id="KAJ9607437.1"/>
    </source>
</evidence>
<keyword evidence="3" id="KW-1185">Reference proteome</keyword>
<dbReference type="PANTHER" id="PTHR24148">
    <property type="entry name" value="ANKYRIN REPEAT DOMAIN-CONTAINING PROTEIN 39 HOMOLOG-RELATED"/>
    <property type="match status" value="1"/>
</dbReference>
<dbReference type="EMBL" id="JAPDRK010000012">
    <property type="protein sequence ID" value="KAJ9607437.1"/>
    <property type="molecule type" value="Genomic_DNA"/>
</dbReference>
<dbReference type="Proteomes" id="UP001172673">
    <property type="component" value="Unassembled WGS sequence"/>
</dbReference>
<dbReference type="AlphaFoldDB" id="A0AA39CGH5"/>
<sequence length="407" mass="47424">MEKFSYDEITRADHRIRLFKVSTDTEEPLRCIIKTFDADKCPTTYEALSYTWTIPTSNVEKPRKILLNEKEFVVQENLYNFLKRISQGSIDDNGQPLRPSYLWIDAICINQESTTEKSSQVQHMGRVYERAQRVLAWLGEGDEMTKIAMRLILDTKATYGKSGKLPDSIWKSHPYVERYIRRVFSVGSSLQSELFQSCLDRPRVLLAKGVTMISGGQSIDFEDMSMMYFAHANMRAHELIPKTELPRCVSIFETRRRSMQKSLQEGHRFPALKFVVKDFCTFECSDPRDKIYGLLSLAGDGAEITVDYSKPPSWVYWETMAKWQWFLPVYARRAIQLGVSMQVTGREENAIFRDKKQYGWSYAVLGYSPIDIFADPEEYAERIEKERREDPKQIIRRRSLRRLGATL</sequence>
<feature type="domain" description="Heterokaryon incompatibility" evidence="1">
    <location>
        <begin position="45"/>
        <end position="156"/>
    </location>
</feature>
<accession>A0AA39CGH5</accession>
<evidence type="ECO:0000313" key="3">
    <source>
        <dbReference type="Proteomes" id="UP001172673"/>
    </source>
</evidence>
<dbReference type="PANTHER" id="PTHR24148:SF73">
    <property type="entry name" value="HET DOMAIN PROTEIN (AFU_ORTHOLOGUE AFUA_8G01020)"/>
    <property type="match status" value="1"/>
</dbReference>